<organism evidence="2 3">
    <name type="scientific">Gordonia pseudamarae</name>
    <dbReference type="NCBI Taxonomy" id="2831662"/>
    <lineage>
        <taxon>Bacteria</taxon>
        <taxon>Bacillati</taxon>
        <taxon>Actinomycetota</taxon>
        <taxon>Actinomycetes</taxon>
        <taxon>Mycobacteriales</taxon>
        <taxon>Gordoniaceae</taxon>
        <taxon>Gordonia</taxon>
    </lineage>
</organism>
<keyword evidence="3" id="KW-1185">Reference proteome</keyword>
<dbReference type="InterPro" id="IPR000835">
    <property type="entry name" value="HTH_MarR-typ"/>
</dbReference>
<accession>A0ABX6IQA8</accession>
<protein>
    <submittedName>
        <fullName evidence="2">MarR family transcriptional regulator</fullName>
    </submittedName>
</protein>
<dbReference type="InterPro" id="IPR036390">
    <property type="entry name" value="WH_DNA-bd_sf"/>
</dbReference>
<sequence length="150" mass="16384">MEIPDTLLGTVGNAELADTIFALLSAMLRHRPREMSMTSSSTLSALFTDGPMRVTALAARQGVTQPTMTTLVHSLERDGLVVRRADPADGRASLVKLTESGAELVRARRREYTEIAEGYVRMLADDDRRALADAVPAIRALESLMRGERS</sequence>
<proteinExistence type="predicted"/>
<dbReference type="PROSITE" id="PS50995">
    <property type="entry name" value="HTH_MARR_2"/>
    <property type="match status" value="1"/>
</dbReference>
<feature type="domain" description="HTH marR-type" evidence="1">
    <location>
        <begin position="1"/>
        <end position="140"/>
    </location>
</feature>
<dbReference type="PANTHER" id="PTHR39515">
    <property type="entry name" value="CONSERVED PROTEIN"/>
    <property type="match status" value="1"/>
</dbReference>
<evidence type="ECO:0000313" key="2">
    <source>
        <dbReference type="EMBL" id="QHN37243.1"/>
    </source>
</evidence>
<dbReference type="InterPro" id="IPR052526">
    <property type="entry name" value="HTH-type_Bedaq_tolerance"/>
</dbReference>
<evidence type="ECO:0000259" key="1">
    <source>
        <dbReference type="PROSITE" id="PS50995"/>
    </source>
</evidence>
<dbReference type="SUPFAM" id="SSF46785">
    <property type="entry name" value="Winged helix' DNA-binding domain"/>
    <property type="match status" value="1"/>
</dbReference>
<dbReference type="Gene3D" id="1.10.10.10">
    <property type="entry name" value="Winged helix-like DNA-binding domain superfamily/Winged helix DNA-binding domain"/>
    <property type="match status" value="1"/>
</dbReference>
<evidence type="ECO:0000313" key="3">
    <source>
        <dbReference type="Proteomes" id="UP001059836"/>
    </source>
</evidence>
<dbReference type="InterPro" id="IPR036388">
    <property type="entry name" value="WH-like_DNA-bd_sf"/>
</dbReference>
<dbReference type="Proteomes" id="UP001059836">
    <property type="component" value="Chromosome"/>
</dbReference>
<reference evidence="2" key="1">
    <citation type="journal article" date="2021" name="Nat. Microbiol.">
        <title>Cocultivation of an ultrasmall environmental parasitic bacterium with lytic ability against bacteria associated with wastewater foams.</title>
        <authorList>
            <person name="Batinovic S."/>
            <person name="Rose J.J.A."/>
            <person name="Ratcliffe J."/>
            <person name="Seviour R.J."/>
            <person name="Petrovski S."/>
        </authorList>
    </citation>
    <scope>NUCLEOTIDE SEQUENCE</scope>
    <source>
        <strain evidence="2">CON9</strain>
    </source>
</reference>
<dbReference type="Pfam" id="PF01047">
    <property type="entry name" value="MarR"/>
    <property type="match status" value="1"/>
</dbReference>
<name>A0ABX6IQA8_9ACTN</name>
<gene>
    <name evidence="2" type="ORF">GII31_00885</name>
</gene>
<dbReference type="SMART" id="SM00347">
    <property type="entry name" value="HTH_MARR"/>
    <property type="match status" value="1"/>
</dbReference>
<dbReference type="PANTHER" id="PTHR39515:SF2">
    <property type="entry name" value="HTH-TYPE TRANSCRIPTIONAL REGULATOR RV0880"/>
    <property type="match status" value="1"/>
</dbReference>
<dbReference type="EMBL" id="CP045809">
    <property type="protein sequence ID" value="QHN37243.1"/>
    <property type="molecule type" value="Genomic_DNA"/>
</dbReference>